<gene>
    <name evidence="4" type="ORF">AGR7A_Lc10014</name>
</gene>
<dbReference type="AlphaFoldDB" id="A0A1S7TRU2"/>
<proteinExistence type="inferred from homology"/>
<evidence type="ECO:0000313" key="4">
    <source>
        <dbReference type="EMBL" id="CVI57319.1"/>
    </source>
</evidence>
<evidence type="ECO:0000256" key="1">
    <source>
        <dbReference type="ARBA" id="ARBA00010873"/>
    </source>
</evidence>
<protein>
    <submittedName>
        <fullName evidence="4">Ti-type conjugative transfer relaxase TraA</fullName>
    </submittedName>
</protein>
<dbReference type="InterPro" id="IPR005053">
    <property type="entry name" value="MobA_MobL"/>
</dbReference>
<dbReference type="NCBIfam" id="NF041496">
    <property type="entry name" value="MobQ"/>
    <property type="match status" value="1"/>
</dbReference>
<evidence type="ECO:0000256" key="2">
    <source>
        <dbReference type="ARBA" id="ARBA00022971"/>
    </source>
</evidence>
<evidence type="ECO:0000259" key="3">
    <source>
        <dbReference type="Pfam" id="PF03389"/>
    </source>
</evidence>
<comment type="similarity">
    <text evidence="1">Belongs to the MobA/MobL family.</text>
</comment>
<keyword evidence="5" id="KW-1185">Reference proteome</keyword>
<dbReference type="Proteomes" id="UP000192140">
    <property type="component" value="Unassembled WGS sequence"/>
</dbReference>
<feature type="domain" description="MobA/MobL protein" evidence="3">
    <location>
        <begin position="17"/>
        <end position="229"/>
    </location>
</feature>
<keyword evidence="2" id="KW-0184">Conjugation</keyword>
<accession>A0A1S7TRU2</accession>
<organism evidence="4 5">
    <name type="scientific">Agrobacterium deltaense NCPPB 1641</name>
    <dbReference type="NCBI Taxonomy" id="1183425"/>
    <lineage>
        <taxon>Bacteria</taxon>
        <taxon>Pseudomonadati</taxon>
        <taxon>Pseudomonadota</taxon>
        <taxon>Alphaproteobacteria</taxon>
        <taxon>Hyphomicrobiales</taxon>
        <taxon>Rhizobiaceae</taxon>
        <taxon>Rhizobium/Agrobacterium group</taxon>
        <taxon>Agrobacterium</taxon>
    </lineage>
</organism>
<evidence type="ECO:0000313" key="5">
    <source>
        <dbReference type="Proteomes" id="UP000192140"/>
    </source>
</evidence>
<name>A0A1S7TRU2_9HYPH</name>
<sequence length="309" mass="34966">MAIYHLSTKPVSRSSGRSAVASAAYRCAVLLTNHRDGLVHDFTRKEGVAHKEIVLPDGLSADWALDRSALWNAAEFAEKRRDARVAREFEIALPHELSPEGRLNAARAFARDLANRYGAAVDFATHSPSEHGDIRNYHAHVLMTTRQVGRTRLGEKTYLEHKNARLLANGMATTDIQLRDIRQAWEGIANRQLQREGLDVRIDHRSHVERGLELSPTEHMGVHASQMQQQGLTVERGRLDDEAARQNAELIRQKPEQVLTLISNEKSVFDRHDIAKTLHRYINDDACWFPRGTEPVFPPRSEPPLSMVF</sequence>
<dbReference type="Pfam" id="PF03389">
    <property type="entry name" value="MobA_MobL"/>
    <property type="match status" value="1"/>
</dbReference>
<dbReference type="Gene3D" id="3.30.930.30">
    <property type="match status" value="1"/>
</dbReference>
<dbReference type="EMBL" id="FCNP01000030">
    <property type="protein sequence ID" value="CVI57319.1"/>
    <property type="molecule type" value="Genomic_DNA"/>
</dbReference>
<reference evidence="4" key="1">
    <citation type="submission" date="2016-01" db="EMBL/GenBank/DDBJ databases">
        <authorList>
            <person name="Regsiter A."/>
            <person name="william w."/>
        </authorList>
    </citation>
    <scope>NUCLEOTIDE SEQUENCE</scope>
    <source>
        <strain evidence="4">NCPPB 1641</strain>
    </source>
</reference>
<comment type="caution">
    <text evidence="4">The sequence shown here is derived from an EMBL/GenBank/DDBJ whole genome shotgun (WGS) entry which is preliminary data.</text>
</comment>